<dbReference type="Pfam" id="PF04577">
    <property type="entry name" value="Glyco_transf_61"/>
    <property type="match status" value="2"/>
</dbReference>
<protein>
    <recommendedName>
        <fullName evidence="7">Glycosyltransferase 61 catalytic domain-containing protein</fullName>
    </recommendedName>
</protein>
<keyword evidence="9" id="KW-1185">Reference proteome</keyword>
<comment type="caution">
    <text evidence="8">The sequence shown here is derived from an EMBL/GenBank/DDBJ whole genome shotgun (WGS) entry which is preliminary data.</text>
</comment>
<dbReference type="EMBL" id="JBCGBO010000007">
    <property type="protein sequence ID" value="KAK9189152.1"/>
    <property type="molecule type" value="Genomic_DNA"/>
</dbReference>
<dbReference type="InterPro" id="IPR049625">
    <property type="entry name" value="Glyco_transf_61_cat"/>
</dbReference>
<evidence type="ECO:0000259" key="7">
    <source>
        <dbReference type="Pfam" id="PF04577"/>
    </source>
</evidence>
<sequence length="887" mass="99679">MGKMVAIEGCQDKYISRGSMKRNNLASASMVTACFVFIVFVFALESNLSIVSKIDVSRSITHQDKKRLELKSASKWGSLLLPQGPSPYPRGSQISCDRSHQNYDICSVNGPTTLDPTTSTFFLVDPAPASAEKIRPYPRKWENFVMQRIEEVTISSGPSSPKCEVQHNVPALVFSVGGYTGNFWHEFNDGFVPLFITVHSIFPNQEIVLVIDKARGWWISKYAELLHAFSKQPIILLDNDTATHCFTSATIGLISHGYMTVDPTLMPNSKTFVHFRGLLDEAYSHGRIRNRNNSPSTRPRLMLMSRRGGLGRVILNQVEVKLVAEDMGFEVTVFEPTPKTSLRQAYALINSSHAMVGVHGAALTHSLFLRPGSVFVQMVPLGLEWVAEVCFGTSAKAMGLDYMEYKINAEESSLIEKYNKNDSVIKDPVAFRGKDWPDAAMNIYLKEQNVKLDLFRFREYLKKILSDGFTWLYVLITEFKAWAMKLRPAALSPAKSITCDRSHRSYDLCLINGSALFDPKTSTFFSVGHTDSTPSQPSLRIKTQPYPRKSDKSAMSKVKELTITTSAPPNLSCGVTHTSPALVFSAGGYNGNFFHEFMDCFVPLFITINSHFPDQDVILAIADCNDQWARKYAELLPRFTRHPIININNQTITHCFQSVTLGLISHGRMVINPTLLPKPKTLVDFQSFLANAYNENTNTSSSFHHTKPKLVLVNRNARVGRTILNLREVKKAAEELGFDVTIFEPEESTSLADSFRFIHACHAMVGVHGAGLTHSLFLRPGSVLMQVVPIGTQWLSTVYFEKPARVLGLEYLEYKIKQEESSLVEKYGANDLVLKNPQAFAGANWSNMRVYLKTQNVKLDIDRFRIYLKDAYKKAKKLMDKEIKLAY</sequence>
<keyword evidence="6" id="KW-0812">Transmembrane</keyword>
<keyword evidence="6" id="KW-0472">Membrane</keyword>
<accession>A0AAP0QEZ3</accession>
<evidence type="ECO:0000256" key="1">
    <source>
        <dbReference type="ARBA" id="ARBA00004323"/>
    </source>
</evidence>
<feature type="region of interest" description="Disordered" evidence="5">
    <location>
        <begin position="529"/>
        <end position="550"/>
    </location>
</feature>
<comment type="subcellular location">
    <subcellularLocation>
        <location evidence="1">Golgi apparatus membrane</location>
        <topology evidence="1">Single-pass type II membrane protein</topology>
    </subcellularLocation>
</comment>
<feature type="compositionally biased region" description="Polar residues" evidence="5">
    <location>
        <begin position="529"/>
        <end position="538"/>
    </location>
</feature>
<feature type="domain" description="Glycosyltransferase 61 catalytic" evidence="7">
    <location>
        <begin position="593"/>
        <end position="784"/>
    </location>
</feature>
<evidence type="ECO:0000256" key="4">
    <source>
        <dbReference type="ARBA" id="ARBA00023180"/>
    </source>
</evidence>
<dbReference type="AlphaFoldDB" id="A0AAP0QEZ3"/>
<keyword evidence="4" id="KW-0325">Glycoprotein</keyword>
<dbReference type="GO" id="GO:0000139">
    <property type="term" value="C:Golgi membrane"/>
    <property type="evidence" value="ECO:0007669"/>
    <property type="project" value="UniProtKB-SubCell"/>
</dbReference>
<keyword evidence="2" id="KW-0328">Glycosyltransferase</keyword>
<dbReference type="Proteomes" id="UP001428341">
    <property type="component" value="Unassembled WGS sequence"/>
</dbReference>
<evidence type="ECO:0000256" key="6">
    <source>
        <dbReference type="SAM" id="Phobius"/>
    </source>
</evidence>
<dbReference type="PANTHER" id="PTHR20961">
    <property type="entry name" value="GLYCOSYLTRANSFERASE"/>
    <property type="match status" value="1"/>
</dbReference>
<feature type="transmembrane region" description="Helical" evidence="6">
    <location>
        <begin position="25"/>
        <end position="44"/>
    </location>
</feature>
<dbReference type="GO" id="GO:0016763">
    <property type="term" value="F:pentosyltransferase activity"/>
    <property type="evidence" value="ECO:0007669"/>
    <property type="project" value="UniProtKB-ARBA"/>
</dbReference>
<evidence type="ECO:0000256" key="2">
    <source>
        <dbReference type="ARBA" id="ARBA00022676"/>
    </source>
</evidence>
<keyword evidence="3" id="KW-0808">Transferase</keyword>
<evidence type="ECO:0000256" key="3">
    <source>
        <dbReference type="ARBA" id="ARBA00022679"/>
    </source>
</evidence>
<evidence type="ECO:0000313" key="9">
    <source>
        <dbReference type="Proteomes" id="UP001428341"/>
    </source>
</evidence>
<feature type="domain" description="Glycosyltransferase 61 catalytic" evidence="7">
    <location>
        <begin position="183"/>
        <end position="376"/>
    </location>
</feature>
<evidence type="ECO:0000313" key="8">
    <source>
        <dbReference type="EMBL" id="KAK9189152.1"/>
    </source>
</evidence>
<keyword evidence="6" id="KW-1133">Transmembrane helix</keyword>
<name>A0AAP0QEZ3_9ROSI</name>
<gene>
    <name evidence="8" type="ORF">WN944_020558</name>
</gene>
<dbReference type="PANTHER" id="PTHR20961:SF98">
    <property type="entry name" value="GLYCOSYLTRANSFERASE"/>
    <property type="match status" value="1"/>
</dbReference>
<proteinExistence type="predicted"/>
<evidence type="ECO:0000256" key="5">
    <source>
        <dbReference type="SAM" id="MobiDB-lite"/>
    </source>
</evidence>
<organism evidence="8 9">
    <name type="scientific">Citrus x changshan-huyou</name>
    <dbReference type="NCBI Taxonomy" id="2935761"/>
    <lineage>
        <taxon>Eukaryota</taxon>
        <taxon>Viridiplantae</taxon>
        <taxon>Streptophyta</taxon>
        <taxon>Embryophyta</taxon>
        <taxon>Tracheophyta</taxon>
        <taxon>Spermatophyta</taxon>
        <taxon>Magnoliopsida</taxon>
        <taxon>eudicotyledons</taxon>
        <taxon>Gunneridae</taxon>
        <taxon>Pentapetalae</taxon>
        <taxon>rosids</taxon>
        <taxon>malvids</taxon>
        <taxon>Sapindales</taxon>
        <taxon>Rutaceae</taxon>
        <taxon>Aurantioideae</taxon>
        <taxon>Citrus</taxon>
    </lineage>
</organism>
<dbReference type="InterPro" id="IPR007657">
    <property type="entry name" value="Glycosyltransferase_61"/>
</dbReference>
<dbReference type="PROSITE" id="PS51257">
    <property type="entry name" value="PROKAR_LIPOPROTEIN"/>
    <property type="match status" value="1"/>
</dbReference>
<reference evidence="8 9" key="1">
    <citation type="submission" date="2024-05" db="EMBL/GenBank/DDBJ databases">
        <title>Haplotype-resolved chromosome-level genome assembly of Huyou (Citrus changshanensis).</title>
        <authorList>
            <person name="Miao C."/>
            <person name="Chen W."/>
            <person name="Wu Y."/>
            <person name="Wang L."/>
            <person name="Zhao S."/>
            <person name="Grierson D."/>
            <person name="Xu C."/>
            <person name="Chen K."/>
        </authorList>
    </citation>
    <scope>NUCLEOTIDE SEQUENCE [LARGE SCALE GENOMIC DNA]</scope>
    <source>
        <strain evidence="8">01-14</strain>
        <tissue evidence="8">Leaf</tissue>
    </source>
</reference>